<proteinExistence type="predicted"/>
<sequence>MDDKYLLQYIDTFLEPGKINNLLFTNKYYYSLFNFLGYLSLNYNNSICYIYKLREYYNEKINNKQKQIILNLQHKCYDVNERPVCHIFDRLAMSNMLSSYSTNIYINGCNKYLHTISHRDTIYEPLQIYKFDNLKYILKKHKTYHFMIDANFRKHPNNKLKLYIEKDKRRELKSIYKCFTGIVRFTPQTIICKNFISSNKGHFVLFNVGSLFFIKKMNF</sequence>
<dbReference type="EMBL" id="MN739699">
    <property type="protein sequence ID" value="QHT21957.1"/>
    <property type="molecule type" value="Genomic_DNA"/>
</dbReference>
<accession>A0A6C0DYK8</accession>
<dbReference type="AlphaFoldDB" id="A0A6C0DYK8"/>
<evidence type="ECO:0000313" key="1">
    <source>
        <dbReference type="EMBL" id="QHT21957.1"/>
    </source>
</evidence>
<protein>
    <submittedName>
        <fullName evidence="1">Uncharacterized protein</fullName>
    </submittedName>
</protein>
<name>A0A6C0DYK8_9ZZZZ</name>
<organism evidence="1">
    <name type="scientific">viral metagenome</name>
    <dbReference type="NCBI Taxonomy" id="1070528"/>
    <lineage>
        <taxon>unclassified sequences</taxon>
        <taxon>metagenomes</taxon>
        <taxon>organismal metagenomes</taxon>
    </lineage>
</organism>
<reference evidence="1" key="1">
    <citation type="journal article" date="2020" name="Nature">
        <title>Giant virus diversity and host interactions through global metagenomics.</title>
        <authorList>
            <person name="Schulz F."/>
            <person name="Roux S."/>
            <person name="Paez-Espino D."/>
            <person name="Jungbluth S."/>
            <person name="Walsh D.A."/>
            <person name="Denef V.J."/>
            <person name="McMahon K.D."/>
            <person name="Konstantinidis K.T."/>
            <person name="Eloe-Fadrosh E.A."/>
            <person name="Kyrpides N.C."/>
            <person name="Woyke T."/>
        </authorList>
    </citation>
    <scope>NUCLEOTIDE SEQUENCE</scope>
    <source>
        <strain evidence="1">GVMAG-M-3300023179-103</strain>
    </source>
</reference>